<comment type="caution">
    <text evidence="1">The sequence shown here is derived from an EMBL/GenBank/DDBJ whole genome shotgun (WGS) entry which is preliminary data.</text>
</comment>
<evidence type="ECO:0000313" key="2">
    <source>
        <dbReference type="Proteomes" id="UP000249341"/>
    </source>
</evidence>
<gene>
    <name evidence="1" type="ORF">B0I29_12683</name>
</gene>
<sequence length="340" mass="37562">MEFDPLSSAEDLIRSSRDELRRALRLRPLPVAVLVGATTLPPPRLGGWETFNGAATCVRVDFGTIEPAGPWVSVETARWAGTQASGGPLRELLEHHMRLNGDRFSSVEWTGEDRTVTVDGRSVAGRRLRAGDHWWALRCSLRDVELSVVARDWDAAIEIRTLNQAEIDEMISVVPTPPTFVPPDPSAVTAPPPGEPHRLLVDEALRSARDQADWLADGGPPPRLSSNWAALWRATVRRQADLAGQPEVEAEKAVQSMVNQMTNLNHEASWFRDDEALRGRAVSETLLFGTGLGPNVPSRPAQLAWLRRQGLRPTDYARLEAISAAQTTWLDEWSIWASSV</sequence>
<accession>A0A327YZX5</accession>
<dbReference type="Proteomes" id="UP000249341">
    <property type="component" value="Unassembled WGS sequence"/>
</dbReference>
<protein>
    <submittedName>
        <fullName evidence="1">Uncharacterized protein</fullName>
    </submittedName>
</protein>
<proteinExistence type="predicted"/>
<reference evidence="1 2" key="1">
    <citation type="submission" date="2018-06" db="EMBL/GenBank/DDBJ databases">
        <title>Genomic Encyclopedia of Type Strains, Phase III (KMG-III): the genomes of soil and plant-associated and newly described type strains.</title>
        <authorList>
            <person name="Whitman W."/>
        </authorList>
    </citation>
    <scope>NUCLEOTIDE SEQUENCE [LARGE SCALE GENOMIC DNA]</scope>
    <source>
        <strain evidence="1 2">CGMCC 4.7090</strain>
    </source>
</reference>
<evidence type="ECO:0000313" key="1">
    <source>
        <dbReference type="EMBL" id="RAK26694.1"/>
    </source>
</evidence>
<name>A0A327YZX5_9ACTN</name>
<dbReference type="OrthoDB" id="3283087at2"/>
<dbReference type="AlphaFoldDB" id="A0A327YZX5"/>
<organism evidence="1 2">
    <name type="scientific">Actinoplanes lutulentus</name>
    <dbReference type="NCBI Taxonomy" id="1287878"/>
    <lineage>
        <taxon>Bacteria</taxon>
        <taxon>Bacillati</taxon>
        <taxon>Actinomycetota</taxon>
        <taxon>Actinomycetes</taxon>
        <taxon>Micromonosporales</taxon>
        <taxon>Micromonosporaceae</taxon>
        <taxon>Actinoplanes</taxon>
    </lineage>
</organism>
<dbReference type="EMBL" id="QLMJ01000026">
    <property type="protein sequence ID" value="RAK26694.1"/>
    <property type="molecule type" value="Genomic_DNA"/>
</dbReference>
<keyword evidence="2" id="KW-1185">Reference proteome</keyword>
<dbReference type="RefSeq" id="WP_111654449.1">
    <property type="nucleotide sequence ID" value="NZ_JACHWI010000002.1"/>
</dbReference>